<evidence type="ECO:0000259" key="10">
    <source>
        <dbReference type="Pfam" id="PF26540"/>
    </source>
</evidence>
<dbReference type="EC" id="1.17.7.3" evidence="8"/>
<dbReference type="Gene3D" id="3.20.20.20">
    <property type="entry name" value="Dihydropteroate synthase-like"/>
    <property type="match status" value="1"/>
</dbReference>
<evidence type="ECO:0000256" key="3">
    <source>
        <dbReference type="ARBA" id="ARBA00023002"/>
    </source>
</evidence>
<feature type="binding site" evidence="8">
    <location>
        <position position="513"/>
    </location>
    <ligand>
        <name>[4Fe-4S] cluster</name>
        <dbReference type="ChEBI" id="CHEBI:49883"/>
    </ligand>
</feature>
<evidence type="ECO:0000256" key="4">
    <source>
        <dbReference type="ARBA" id="ARBA00023004"/>
    </source>
</evidence>
<dbReference type="EMBL" id="CP015840">
    <property type="protein sequence ID" value="ANG66448.1"/>
    <property type="molecule type" value="Genomic_DNA"/>
</dbReference>
<dbReference type="GO" id="GO:0005506">
    <property type="term" value="F:iron ion binding"/>
    <property type="evidence" value="ECO:0007669"/>
    <property type="project" value="InterPro"/>
</dbReference>
<dbReference type="KEGG" id="cgz:M787_003880"/>
<name>A0A173DZT6_9CHLA</name>
<dbReference type="GO" id="GO:0016114">
    <property type="term" value="P:terpenoid biosynthetic process"/>
    <property type="evidence" value="ECO:0007669"/>
    <property type="project" value="InterPro"/>
</dbReference>
<dbReference type="NCBIfam" id="TIGR00612">
    <property type="entry name" value="ispG_gcpE"/>
    <property type="match status" value="1"/>
</dbReference>
<dbReference type="PIRSF" id="PIRSF037336">
    <property type="entry name" value="IspG_like"/>
    <property type="match status" value="1"/>
</dbReference>
<feature type="domain" description="IspG TIM-barrel" evidence="9">
    <location>
        <begin position="15"/>
        <end position="281"/>
    </location>
</feature>
<dbReference type="PANTHER" id="PTHR30454:SF0">
    <property type="entry name" value="4-HYDROXY-3-METHYLBUT-2-EN-1-YL DIPHOSPHATE SYNTHASE (FERREDOXIN), CHLOROPLASTIC"/>
    <property type="match status" value="1"/>
</dbReference>
<protein>
    <recommendedName>
        <fullName evidence="8">4-hydroxy-3-methylbut-2-en-1-yl diphosphate synthase (flavodoxin)</fullName>
        <ecNumber evidence="8">1.17.7.3</ecNumber>
    </recommendedName>
    <alternativeName>
        <fullName evidence="8">1-hydroxy-2-methyl-2-(E)-butenyl 4-diphosphate synthase</fullName>
    </alternativeName>
</protein>
<dbReference type="UniPathway" id="UPA00056">
    <property type="reaction ID" value="UER00096"/>
</dbReference>
<dbReference type="GO" id="GO:0051539">
    <property type="term" value="F:4 iron, 4 sulfur cluster binding"/>
    <property type="evidence" value="ECO:0007669"/>
    <property type="project" value="UniProtKB-UniRule"/>
</dbReference>
<dbReference type="NCBIfam" id="NF001912">
    <property type="entry name" value="PRK00694.1"/>
    <property type="match status" value="1"/>
</dbReference>
<evidence type="ECO:0000259" key="9">
    <source>
        <dbReference type="Pfam" id="PF04551"/>
    </source>
</evidence>
<dbReference type="InterPro" id="IPR004588">
    <property type="entry name" value="IspG_bac-typ"/>
</dbReference>
<comment type="catalytic activity">
    <reaction evidence="7">
        <text>(2E)-4-hydroxy-3-methylbut-2-enyl diphosphate + 2 oxidized [2Fe-2S]-[ferredoxin] + H2O = 2-C-methyl-D-erythritol 2,4-cyclic diphosphate + 2 reduced [2Fe-2S]-[ferredoxin] + H(+)</text>
        <dbReference type="Rhea" id="RHEA:26119"/>
        <dbReference type="Rhea" id="RHEA-COMP:10000"/>
        <dbReference type="Rhea" id="RHEA-COMP:10001"/>
        <dbReference type="ChEBI" id="CHEBI:15377"/>
        <dbReference type="ChEBI" id="CHEBI:15378"/>
        <dbReference type="ChEBI" id="CHEBI:33737"/>
        <dbReference type="ChEBI" id="CHEBI:33738"/>
        <dbReference type="ChEBI" id="CHEBI:58483"/>
        <dbReference type="ChEBI" id="CHEBI:128753"/>
        <dbReference type="EC" id="1.17.7.1"/>
    </reaction>
</comment>
<dbReference type="RefSeq" id="WP_021828266.1">
    <property type="nucleotide sequence ID" value="NZ_CP015840.1"/>
</dbReference>
<dbReference type="FunFam" id="3.30.413.10:FF:000006">
    <property type="entry name" value="4-hydroxy-3-methylbut-2-en-1-yl diphosphate synthase (flavodoxin)"/>
    <property type="match status" value="1"/>
</dbReference>
<evidence type="ECO:0000313" key="11">
    <source>
        <dbReference type="EMBL" id="ANG66448.1"/>
    </source>
</evidence>
<feature type="binding site" evidence="8">
    <location>
        <position position="544"/>
    </location>
    <ligand>
        <name>[4Fe-4S] cluster</name>
        <dbReference type="ChEBI" id="CHEBI:49883"/>
    </ligand>
</feature>
<gene>
    <name evidence="8" type="primary">ispG</name>
    <name evidence="11" type="ORF">M787_003880</name>
</gene>
<dbReference type="eggNOG" id="COG0821">
    <property type="taxonomic scope" value="Bacteria"/>
</dbReference>
<evidence type="ECO:0000313" key="12">
    <source>
        <dbReference type="Proteomes" id="UP000019147"/>
    </source>
</evidence>
<dbReference type="GeneID" id="81478445"/>
<dbReference type="InterPro" id="IPR045854">
    <property type="entry name" value="NO2/SO3_Rdtase_4Fe4S_sf"/>
</dbReference>
<dbReference type="InterPro" id="IPR017178">
    <property type="entry name" value="IspG_atypical"/>
</dbReference>
<dbReference type="Gene3D" id="3.30.413.10">
    <property type="entry name" value="Sulfite Reductase Hemoprotein, domain 1"/>
    <property type="match status" value="1"/>
</dbReference>
<evidence type="ECO:0000256" key="8">
    <source>
        <dbReference type="HAMAP-Rule" id="MF_00159"/>
    </source>
</evidence>
<dbReference type="Pfam" id="PF26540">
    <property type="entry name" value="GcpE_C"/>
    <property type="match status" value="1"/>
</dbReference>
<sequence>MTSSFPKNTTRRYAHSVKIGNLYIGSDHTIKNQSMTTTPTANVDATVAQICDLVEAQCDIVRVAVQGIKEAQACERIKEQLINKGIYVPIVADIHFFPQAATHVVDFVDKVRINPGNFVDKRNMFTGRSPANYADSLKRLEDKFTPLVEKCQRLQKALRIGVNHGSLSERILQRYGDTIEGMVMSALEYITICEKLGYRDVVFSMKSSNPKVMIAAYRQLAKDLDARGWHYPLHLGVTEAGMGRDGIIKSAVGIGTLLAEGLGDTIRCSLTGCPTQEIPVCTALLKHTTVYHDLPKQHNPFALENSESFTRAAKNITKTTPWGAVYGVFLKLYEHHLEGASAETLLEALGIDTETKKTSPTTPDGVVVPEHFLDTPIVEKLKNYILVFHYYQVPCLYDDNENLWDTASTLTSPFVHYHASPPFMHSVRNFFKKKKQQTQPVKLVFSQDTQDECTATVSIATEFGAVLLDNLGDAVILDLPYIPLQVSREIAFSTLQSAGVRLVKTEYISCPGCGRTLFNLPEVTKRIQEKTKHLVGLKIAVMGCIVNGPGEMADADFGFVGSKTGMVDLYVKHTCVKSHIPMENAEEELIHLLKEHGVWKNPE</sequence>
<dbReference type="STRING" id="1143323.M787_003880"/>
<comment type="cofactor">
    <cofactor evidence="8">
        <name>[4Fe-4S] cluster</name>
        <dbReference type="ChEBI" id="CHEBI:49883"/>
    </cofactor>
    <text evidence="8">Binds 1 [4Fe-4S] cluster.</text>
</comment>
<evidence type="ECO:0000256" key="7">
    <source>
        <dbReference type="ARBA" id="ARBA00051119"/>
    </source>
</evidence>
<dbReference type="HAMAP" id="MF_00159">
    <property type="entry name" value="IspG"/>
    <property type="match status" value="1"/>
</dbReference>
<dbReference type="PANTHER" id="PTHR30454">
    <property type="entry name" value="4-HYDROXY-3-METHYLBUT-2-EN-1-YL DIPHOSPHATE SYNTHASE"/>
    <property type="match status" value="1"/>
</dbReference>
<comment type="catalytic activity">
    <reaction evidence="8">
        <text>(2E)-4-hydroxy-3-methylbut-2-enyl diphosphate + oxidized [flavodoxin] + H2O + 2 H(+) = 2-C-methyl-D-erythritol 2,4-cyclic diphosphate + reduced [flavodoxin]</text>
        <dbReference type="Rhea" id="RHEA:43604"/>
        <dbReference type="Rhea" id="RHEA-COMP:10622"/>
        <dbReference type="Rhea" id="RHEA-COMP:10623"/>
        <dbReference type="ChEBI" id="CHEBI:15377"/>
        <dbReference type="ChEBI" id="CHEBI:15378"/>
        <dbReference type="ChEBI" id="CHEBI:57618"/>
        <dbReference type="ChEBI" id="CHEBI:58210"/>
        <dbReference type="ChEBI" id="CHEBI:58483"/>
        <dbReference type="ChEBI" id="CHEBI:128753"/>
        <dbReference type="EC" id="1.17.7.3"/>
    </reaction>
</comment>
<dbReference type="GO" id="GO:0019288">
    <property type="term" value="P:isopentenyl diphosphate biosynthetic process, methylerythritol 4-phosphate pathway"/>
    <property type="evidence" value="ECO:0007669"/>
    <property type="project" value="UniProtKB-UniRule"/>
</dbReference>
<evidence type="ECO:0000256" key="5">
    <source>
        <dbReference type="ARBA" id="ARBA00023014"/>
    </source>
</evidence>
<dbReference type="InterPro" id="IPR058578">
    <property type="entry name" value="IspG_TIM"/>
</dbReference>
<keyword evidence="4 8" id="KW-0408">Iron</keyword>
<evidence type="ECO:0000256" key="6">
    <source>
        <dbReference type="ARBA" id="ARBA00023229"/>
    </source>
</evidence>
<evidence type="ECO:0000256" key="2">
    <source>
        <dbReference type="ARBA" id="ARBA00022723"/>
    </source>
</evidence>
<dbReference type="Pfam" id="PF04551">
    <property type="entry name" value="GcpE"/>
    <property type="match status" value="1"/>
</dbReference>
<comment type="function">
    <text evidence="8">Converts 2C-methyl-D-erythritol 2,4-cyclodiphosphate (ME-2,4cPP) into 1-hydroxy-2-methyl-2-(E)-butenyl 4-diphosphate.</text>
</comment>
<organism evidence="11 12">
    <name type="scientific">Chlamydia gallinacea 08-1274/3</name>
    <dbReference type="NCBI Taxonomy" id="1143323"/>
    <lineage>
        <taxon>Bacteria</taxon>
        <taxon>Pseudomonadati</taxon>
        <taxon>Chlamydiota</taxon>
        <taxon>Chlamydiia</taxon>
        <taxon>Chlamydiales</taxon>
        <taxon>Chlamydiaceae</taxon>
        <taxon>Chlamydia/Chlamydophila group</taxon>
        <taxon>Chlamydia</taxon>
    </lineage>
</organism>
<feature type="binding site" evidence="8">
    <location>
        <position position="510"/>
    </location>
    <ligand>
        <name>[4Fe-4S] cluster</name>
        <dbReference type="ChEBI" id="CHEBI:49883"/>
    </ligand>
</feature>
<dbReference type="Proteomes" id="UP000019147">
    <property type="component" value="Chromosome"/>
</dbReference>
<dbReference type="GO" id="GO:0046429">
    <property type="term" value="F:4-hydroxy-3-methylbut-2-en-1-yl diphosphate synthase activity (ferredoxin)"/>
    <property type="evidence" value="ECO:0007669"/>
    <property type="project" value="UniProtKB-UniRule"/>
</dbReference>
<accession>A0A173DZT6</accession>
<comment type="pathway">
    <text evidence="8">Isoprenoid biosynthesis; isopentenyl diphosphate biosynthesis via DXP pathway; isopentenyl diphosphate from 1-deoxy-D-xylulose 5-phosphate: step 5/6.</text>
</comment>
<dbReference type="AlphaFoldDB" id="A0A173DZT6"/>
<dbReference type="InterPro" id="IPR058579">
    <property type="entry name" value="IspG_C"/>
</dbReference>
<dbReference type="OrthoDB" id="9803214at2"/>
<feature type="binding site" evidence="8">
    <location>
        <position position="551"/>
    </location>
    <ligand>
        <name>[4Fe-4S] cluster</name>
        <dbReference type="ChEBI" id="CHEBI:49883"/>
    </ligand>
</feature>
<keyword evidence="5 8" id="KW-0411">Iron-sulfur</keyword>
<keyword evidence="6 8" id="KW-0414">Isoprene biosynthesis</keyword>
<reference evidence="11 12" key="1">
    <citation type="journal article" date="2014" name="Syst. Appl. Microbiol.">
        <title>Evidence for the existence of two new members of the family Chlamydiaceae and proposal of Chlamydia avium sp. nov. and Chlamydia gallinacea sp. nov.</title>
        <authorList>
            <person name="Sachse K."/>
            <person name="Laroucau K."/>
            <person name="Riege K."/>
            <person name="Wehner S."/>
            <person name="Dilcher M."/>
            <person name="Creasy H.H."/>
            <person name="Weidmann M."/>
            <person name="Myers G."/>
            <person name="Vorimore F."/>
            <person name="Vicari N."/>
            <person name="Magnino S."/>
            <person name="Liebler-Tenorio E."/>
            <person name="Ruettger A."/>
            <person name="Bavoil P.M."/>
            <person name="Hufert F.T."/>
            <person name="Rossello-Mora R."/>
            <person name="Marz M."/>
        </authorList>
    </citation>
    <scope>NUCLEOTIDE SEQUENCE [LARGE SCALE GENOMIC DNA]</scope>
    <source>
        <strain evidence="11 12">08-1274/3</strain>
    </source>
</reference>
<comment type="similarity">
    <text evidence="8">Belongs to the IspG family.</text>
</comment>
<feature type="domain" description="IspG C-terminal" evidence="10">
    <location>
        <begin position="506"/>
        <end position="594"/>
    </location>
</feature>
<keyword evidence="1 8" id="KW-0004">4Fe-4S</keyword>
<evidence type="ECO:0000256" key="1">
    <source>
        <dbReference type="ARBA" id="ARBA00022485"/>
    </source>
</evidence>
<dbReference type="InterPro" id="IPR011005">
    <property type="entry name" value="Dihydropteroate_synth-like_sf"/>
</dbReference>
<dbReference type="FunFam" id="3.20.20.20:FF:000005">
    <property type="entry name" value="4-hydroxy-3-methylbut-2-en-1-yl diphosphate synthase (flavodoxin)"/>
    <property type="match status" value="1"/>
</dbReference>
<dbReference type="GO" id="GO:0141197">
    <property type="term" value="F:4-hydroxy-3-methylbut-2-enyl-diphosphate synthase activity (flavodoxin)"/>
    <property type="evidence" value="ECO:0007669"/>
    <property type="project" value="UniProtKB-EC"/>
</dbReference>
<keyword evidence="2 8" id="KW-0479">Metal-binding</keyword>
<proteinExistence type="inferred from homology"/>
<keyword evidence="3 8" id="KW-0560">Oxidoreductase</keyword>
<dbReference type="SUPFAM" id="SSF56014">
    <property type="entry name" value="Nitrite and sulphite reductase 4Fe-4S domain-like"/>
    <property type="match status" value="1"/>
</dbReference>